<dbReference type="AlphaFoldDB" id="A0A1N7MFB7"/>
<evidence type="ECO:0000259" key="18">
    <source>
        <dbReference type="Pfam" id="PF22461"/>
    </source>
</evidence>
<keyword evidence="7 15" id="KW-0732">Signal</keyword>
<comment type="subcellular location">
    <subcellularLocation>
        <location evidence="1">Cell outer membrane</location>
        <topology evidence="1">Multi-pass membrane protein</topology>
    </subcellularLocation>
</comment>
<evidence type="ECO:0000256" key="11">
    <source>
        <dbReference type="ARBA" id="ARBA00023136"/>
    </source>
</evidence>
<dbReference type="GO" id="GO:0015159">
    <property type="term" value="F:polysaccharide transmembrane transporter activity"/>
    <property type="evidence" value="ECO:0007669"/>
    <property type="project" value="InterPro"/>
</dbReference>
<dbReference type="Pfam" id="PF02563">
    <property type="entry name" value="Poly_export"/>
    <property type="match status" value="1"/>
</dbReference>
<evidence type="ECO:0000256" key="13">
    <source>
        <dbReference type="ARBA" id="ARBA00023237"/>
    </source>
</evidence>
<dbReference type="InterPro" id="IPR003715">
    <property type="entry name" value="Poly_export_N"/>
</dbReference>
<keyword evidence="9" id="KW-0406">Ion transport</keyword>
<evidence type="ECO:0000256" key="15">
    <source>
        <dbReference type="SAM" id="SignalP"/>
    </source>
</evidence>
<dbReference type="STRING" id="529505.SAMN05421761_10635"/>
<keyword evidence="11" id="KW-0472">Membrane</keyword>
<dbReference type="GO" id="GO:0046930">
    <property type="term" value="C:pore complex"/>
    <property type="evidence" value="ECO:0007669"/>
    <property type="project" value="UniProtKB-KW"/>
</dbReference>
<dbReference type="PANTHER" id="PTHR33619">
    <property type="entry name" value="POLYSACCHARIDE EXPORT PROTEIN GFCE-RELATED"/>
    <property type="match status" value="1"/>
</dbReference>
<feature type="domain" description="Soluble ligand binding" evidence="17">
    <location>
        <begin position="492"/>
        <end position="543"/>
    </location>
</feature>
<dbReference type="GO" id="GO:0009279">
    <property type="term" value="C:cell outer membrane"/>
    <property type="evidence" value="ECO:0007669"/>
    <property type="project" value="UniProtKB-SubCell"/>
</dbReference>
<sequence length="861" mass="95536">MKKVILLLNLILISGFIFAQSMSDIASIKVDNLSDSQVERMIKQAEATGMNEQQLIAMARERGMPAGEVSKLQARINAIRSGRMGSGNNTPNAQNQGRQVEGMEMNDIFEDSRNQDPYRDLTPKQKKIFGYTLFHNRELNFNPSLNIPTPQNYTIGGGDQLLIDVYGASQQSYDLKVSPEGRILIPNVGPIQVGGSTIASATARVKSALTQIYSGLAGANPNTFMELRLGNIRTVSIAMAGELNKPGNYTLPAFASPFNALFAAGGPNENGSFRHIQVFRDSKLLLEIDVYEFLIKGENTNNITLRDNDLIIVPPVRARVELTGPVRREGLFEVKSGETVENLIAFSGGFKSEAYKERLTVTRKTGTELRVEDIDAANFQAFLPQDGDLFRVGQILNRFENRVQVSGALMRPGTFALQPGMTITQLIAKAEGLREDAFLNRATLYRTKPDFSLEVLPIDIKAVVNGEAEDVLLKREDVLNIPSIYDIREEYYVKISGEVNKPGAFAYGENMKVADIVLKAGGFKESASASQIEIARRVKNDVSGKLAEIIRIDIDKDLRINGANADMVLQPFDHVIIRRSPGFQREKLVRVEGEVYYPGEYALANANERISDVLKRAGGLNQFAYAKGATLIRRNEFYTAPSENDIKTQNLTSVKSNISRDSLDRTEFDKILLDRIDLKIQEKGGDQANKKGGLMADDFRRQTIESIVERDSGEVDIKTLEMVGIDLVAILNNPGGKNDLILQEGDVLSIPKELQTVRMRGEVLYPTTARYRDNTGFKGYVSRAGGFTEKSRRSRSYVVYANGDVQRTKRVLFFNFYPHLEPGAEIIVPRKPEREQLSAQAWVGLGTSLATLALIVNNLLN</sequence>
<dbReference type="GO" id="GO:0006811">
    <property type="term" value="P:monoatomic ion transport"/>
    <property type="evidence" value="ECO:0007669"/>
    <property type="project" value="UniProtKB-KW"/>
</dbReference>
<evidence type="ECO:0000256" key="5">
    <source>
        <dbReference type="ARBA" id="ARBA00022597"/>
    </source>
</evidence>
<feature type="domain" description="Soluble ligand binding" evidence="17">
    <location>
        <begin position="757"/>
        <end position="804"/>
    </location>
</feature>
<dbReference type="InterPro" id="IPR054765">
    <property type="entry name" value="SLBB_dom"/>
</dbReference>
<accession>A0A1N7MFB7</accession>
<dbReference type="PANTHER" id="PTHR33619:SF3">
    <property type="entry name" value="POLYSACCHARIDE EXPORT PROTEIN GFCE-RELATED"/>
    <property type="match status" value="1"/>
</dbReference>
<evidence type="ECO:0000256" key="8">
    <source>
        <dbReference type="ARBA" id="ARBA00023047"/>
    </source>
</evidence>
<feature type="chain" id="PRO_5013179132" evidence="15">
    <location>
        <begin position="20"/>
        <end position="861"/>
    </location>
</feature>
<evidence type="ECO:0000256" key="6">
    <source>
        <dbReference type="ARBA" id="ARBA00022692"/>
    </source>
</evidence>
<keyword evidence="20" id="KW-1185">Reference proteome</keyword>
<evidence type="ECO:0000256" key="3">
    <source>
        <dbReference type="ARBA" id="ARBA00022448"/>
    </source>
</evidence>
<keyword evidence="10" id="KW-0626">Porin</keyword>
<evidence type="ECO:0000259" key="16">
    <source>
        <dbReference type="Pfam" id="PF02563"/>
    </source>
</evidence>
<evidence type="ECO:0000256" key="9">
    <source>
        <dbReference type="ARBA" id="ARBA00023065"/>
    </source>
</evidence>
<protein>
    <submittedName>
        <fullName evidence="19">Protein involved in polysaccharide export, contains SLBB domain of the beta-grasp fold</fullName>
    </submittedName>
</protein>
<dbReference type="InterPro" id="IPR019554">
    <property type="entry name" value="Soluble_ligand-bd"/>
</dbReference>
<evidence type="ECO:0000313" key="19">
    <source>
        <dbReference type="EMBL" id="SIS84748.1"/>
    </source>
</evidence>
<dbReference type="GO" id="GO:0015288">
    <property type="term" value="F:porin activity"/>
    <property type="evidence" value="ECO:0007669"/>
    <property type="project" value="UniProtKB-KW"/>
</dbReference>
<gene>
    <name evidence="19" type="ORF">SAMN05421761_10635</name>
</gene>
<evidence type="ECO:0000256" key="10">
    <source>
        <dbReference type="ARBA" id="ARBA00023114"/>
    </source>
</evidence>
<evidence type="ECO:0000256" key="7">
    <source>
        <dbReference type="ARBA" id="ARBA00022729"/>
    </source>
</evidence>
<organism evidence="19 20">
    <name type="scientific">Belliella pelovolcani</name>
    <dbReference type="NCBI Taxonomy" id="529505"/>
    <lineage>
        <taxon>Bacteria</taxon>
        <taxon>Pseudomonadati</taxon>
        <taxon>Bacteroidota</taxon>
        <taxon>Cytophagia</taxon>
        <taxon>Cytophagales</taxon>
        <taxon>Cyclobacteriaceae</taxon>
        <taxon>Belliella</taxon>
    </lineage>
</organism>
<proteinExistence type="inferred from homology"/>
<dbReference type="Pfam" id="PF10531">
    <property type="entry name" value="SLBB"/>
    <property type="match status" value="5"/>
</dbReference>
<feature type="signal peptide" evidence="15">
    <location>
        <begin position="1"/>
        <end position="19"/>
    </location>
</feature>
<feature type="domain" description="Polysaccharide export protein N-terminal" evidence="16">
    <location>
        <begin position="148"/>
        <end position="213"/>
    </location>
</feature>
<evidence type="ECO:0000313" key="20">
    <source>
        <dbReference type="Proteomes" id="UP000186026"/>
    </source>
</evidence>
<keyword evidence="3" id="KW-0813">Transport</keyword>
<evidence type="ECO:0000256" key="2">
    <source>
        <dbReference type="ARBA" id="ARBA00009450"/>
    </source>
</evidence>
<feature type="domain" description="Soluble ligand binding" evidence="17">
    <location>
        <begin position="238"/>
        <end position="281"/>
    </location>
</feature>
<feature type="domain" description="Soluble ligand binding" evidence="17">
    <location>
        <begin position="589"/>
        <end position="634"/>
    </location>
</feature>
<feature type="domain" description="SLBB" evidence="18">
    <location>
        <begin position="402"/>
        <end position="481"/>
    </location>
</feature>
<dbReference type="RefSeq" id="WP_076500519.1">
    <property type="nucleotide sequence ID" value="NZ_FTOP01000006.1"/>
</dbReference>
<keyword evidence="13" id="KW-0998">Cell outer membrane</keyword>
<dbReference type="InterPro" id="IPR049712">
    <property type="entry name" value="Poly_export"/>
</dbReference>
<keyword evidence="12" id="KW-0564">Palmitate</keyword>
<dbReference type="Pfam" id="PF22461">
    <property type="entry name" value="SLBB_2"/>
    <property type="match status" value="1"/>
</dbReference>
<feature type="domain" description="Soluble ligand binding" evidence="17">
    <location>
        <begin position="320"/>
        <end position="367"/>
    </location>
</feature>
<evidence type="ECO:0000256" key="14">
    <source>
        <dbReference type="ARBA" id="ARBA00023288"/>
    </source>
</evidence>
<dbReference type="EMBL" id="FTOP01000006">
    <property type="protein sequence ID" value="SIS84748.1"/>
    <property type="molecule type" value="Genomic_DNA"/>
</dbReference>
<keyword evidence="4" id="KW-1134">Transmembrane beta strand</keyword>
<comment type="similarity">
    <text evidence="2">Belongs to the BexD/CtrA/VexA family.</text>
</comment>
<keyword evidence="14" id="KW-0449">Lipoprotein</keyword>
<keyword evidence="5" id="KW-0762">Sugar transport</keyword>
<evidence type="ECO:0000259" key="17">
    <source>
        <dbReference type="Pfam" id="PF10531"/>
    </source>
</evidence>
<evidence type="ECO:0000256" key="4">
    <source>
        <dbReference type="ARBA" id="ARBA00022452"/>
    </source>
</evidence>
<name>A0A1N7MFB7_9BACT</name>
<dbReference type="OrthoDB" id="9808948at2"/>
<dbReference type="Proteomes" id="UP000186026">
    <property type="component" value="Unassembled WGS sequence"/>
</dbReference>
<keyword evidence="8" id="KW-0625">Polysaccharide transport</keyword>
<dbReference type="Gene3D" id="3.10.560.10">
    <property type="entry name" value="Outer membrane lipoprotein wza domain like"/>
    <property type="match status" value="6"/>
</dbReference>
<keyword evidence="6" id="KW-0812">Transmembrane</keyword>
<evidence type="ECO:0000256" key="1">
    <source>
        <dbReference type="ARBA" id="ARBA00004571"/>
    </source>
</evidence>
<evidence type="ECO:0000256" key="12">
    <source>
        <dbReference type="ARBA" id="ARBA00023139"/>
    </source>
</evidence>
<reference evidence="20" key="1">
    <citation type="submission" date="2017-01" db="EMBL/GenBank/DDBJ databases">
        <authorList>
            <person name="Varghese N."/>
            <person name="Submissions S."/>
        </authorList>
    </citation>
    <scope>NUCLEOTIDE SEQUENCE [LARGE SCALE GENOMIC DNA]</scope>
    <source>
        <strain evidence="20">DSM 46698</strain>
    </source>
</reference>